<dbReference type="PROSITE" id="PS50293">
    <property type="entry name" value="TPR_REGION"/>
    <property type="match status" value="3"/>
</dbReference>
<feature type="repeat" description="TPR" evidence="1">
    <location>
        <begin position="168"/>
        <end position="201"/>
    </location>
</feature>
<dbReference type="EnsemblBacteria" id="BAC91517">
    <property type="protein sequence ID" value="BAC91517"/>
    <property type="gene ID" value="BAC91517"/>
</dbReference>
<feature type="repeat" description="TPR" evidence="1">
    <location>
        <begin position="100"/>
        <end position="133"/>
    </location>
</feature>
<dbReference type="Pfam" id="PF13181">
    <property type="entry name" value="TPR_8"/>
    <property type="match status" value="1"/>
</dbReference>
<gene>
    <name evidence="4" type="ordered locus">gll3576</name>
</gene>
<dbReference type="GO" id="GO:0008757">
    <property type="term" value="F:S-adenosylmethionine-dependent methyltransferase activity"/>
    <property type="evidence" value="ECO:0007669"/>
    <property type="project" value="InterPro"/>
</dbReference>
<dbReference type="KEGG" id="gvi:gll3576"/>
<evidence type="ECO:0000256" key="1">
    <source>
        <dbReference type="PROSITE-ProRule" id="PRU00339"/>
    </source>
</evidence>
<dbReference type="Pfam" id="PF13432">
    <property type="entry name" value="TPR_16"/>
    <property type="match status" value="1"/>
</dbReference>
<sequence length="526" mass="56988">MRAAYPPSTPMPRGFGKPPRRDNRPSTAMAQAAELLDLGLVLHRQGRLAEAIVRYGQALDFQADYVEAHFALGLALQARGEGEEAIHHFQRAIELRSYYTDAHFALGTALQEQRDFEGALGCYQRTLAIEPEYVKAHNNLGAVQRELGNLDDAIASYRRALALEPDYLEAHNNLGVVLRERGQLEEAALCFKRAFQLQPDFAEAYYNLGLLLHSQQKLAEAISVYRTALIIKGDLVEARVNLAHALQASGQGDAAIEEHRRAVELAPALAEAHCGLGNALRDAGRLAEAAECYAEALRLKPDYAEARHYLAAVGGAPTPAMTDPDYVAALFDEYAERFDRHLTGELAYRAPELLVGAVQAATPHTEGLLNVLDLGCGTGLCGPLLRPLAQRLVGMDLSAKMIGKARARGVYDDLAVGEMTEWLGRHHDAFDLIVAADVFTYVGDLAAVFAAAALTLVPGGVLACSVEAGEAGYTLLPNGRYAHALDYVHKEAAAAALVAVSTERAILRTERGRAVEGWIVVLRSLR</sequence>
<dbReference type="SUPFAM" id="SSF53335">
    <property type="entry name" value="S-adenosyl-L-methionine-dependent methyltransferases"/>
    <property type="match status" value="1"/>
</dbReference>
<evidence type="ECO:0000313" key="5">
    <source>
        <dbReference type="Proteomes" id="UP000000557"/>
    </source>
</evidence>
<evidence type="ECO:0000256" key="2">
    <source>
        <dbReference type="SAM" id="MobiDB-lite"/>
    </source>
</evidence>
<feature type="repeat" description="TPR" evidence="1">
    <location>
        <begin position="134"/>
        <end position="167"/>
    </location>
</feature>
<dbReference type="Proteomes" id="UP000000557">
    <property type="component" value="Chromosome"/>
</dbReference>
<reference evidence="4 5" key="1">
    <citation type="journal article" date="2003" name="DNA Res.">
        <title>Complete genome structure of Gloeobacter violaceus PCC 7421, a cyanobacterium that lacks thylakoids.</title>
        <authorList>
            <person name="Nakamura Y."/>
            <person name="Kaneko T."/>
            <person name="Sato S."/>
            <person name="Mimuro M."/>
            <person name="Miyashita H."/>
            <person name="Tsuchiya T."/>
            <person name="Sasamoto S."/>
            <person name="Watanabe A."/>
            <person name="Kawashima K."/>
            <person name="Kishida Y."/>
            <person name="Kiyokawa C."/>
            <person name="Kohara M."/>
            <person name="Matsumoto M."/>
            <person name="Matsuno A."/>
            <person name="Nakazaki N."/>
            <person name="Shimpo S."/>
            <person name="Takeuchi C."/>
            <person name="Yamada M."/>
            <person name="Tabata S."/>
        </authorList>
    </citation>
    <scope>NUCLEOTIDE SEQUENCE [LARGE SCALE GENOMIC DNA]</scope>
    <source>
        <strain evidence="5">ATCC 29082 / PCC 7421</strain>
    </source>
</reference>
<organism evidence="4 5">
    <name type="scientific">Gloeobacter violaceus (strain ATCC 29082 / PCC 7421)</name>
    <dbReference type="NCBI Taxonomy" id="251221"/>
    <lineage>
        <taxon>Bacteria</taxon>
        <taxon>Bacillati</taxon>
        <taxon>Cyanobacteriota</taxon>
        <taxon>Cyanophyceae</taxon>
        <taxon>Gloeobacterales</taxon>
        <taxon>Gloeobacteraceae</taxon>
        <taxon>Gloeobacter</taxon>
    </lineage>
</organism>
<proteinExistence type="predicted"/>
<dbReference type="EMBL" id="BA000045">
    <property type="protein sequence ID" value="BAC91517.1"/>
    <property type="molecule type" value="Genomic_DNA"/>
</dbReference>
<evidence type="ECO:0000259" key="3">
    <source>
        <dbReference type="Pfam" id="PF08241"/>
    </source>
</evidence>
<dbReference type="eggNOG" id="COG4976">
    <property type="taxonomic scope" value="Bacteria"/>
</dbReference>
<dbReference type="Gene3D" id="1.25.40.10">
    <property type="entry name" value="Tetratricopeptide repeat domain"/>
    <property type="match status" value="6"/>
</dbReference>
<dbReference type="PANTHER" id="PTHR44998:SF1">
    <property type="entry name" value="UDP-N-ACETYLGLUCOSAMINE--PEPTIDE N-ACETYLGLUCOSAMINYLTRANSFERASE 110 KDA SUBUNIT"/>
    <property type="match status" value="1"/>
</dbReference>
<protein>
    <submittedName>
        <fullName evidence="4">Gll3576 protein</fullName>
    </submittedName>
</protein>
<keyword evidence="1" id="KW-0802">TPR repeat</keyword>
<feature type="repeat" description="TPR" evidence="1">
    <location>
        <begin position="202"/>
        <end position="235"/>
    </location>
</feature>
<name>Q7NFF0_GLOVI</name>
<accession>Q7NFF0</accession>
<dbReference type="STRING" id="251221.gene:10761091"/>
<dbReference type="eggNOG" id="COG0457">
    <property type="taxonomic scope" value="Bacteria"/>
</dbReference>
<feature type="repeat" description="TPR" evidence="1">
    <location>
        <begin position="270"/>
        <end position="303"/>
    </location>
</feature>
<keyword evidence="5" id="KW-1185">Reference proteome</keyword>
<evidence type="ECO:0000313" key="4">
    <source>
        <dbReference type="EMBL" id="BAC91517.1"/>
    </source>
</evidence>
<dbReference type="Pfam" id="PF13414">
    <property type="entry name" value="TPR_11"/>
    <property type="match status" value="3"/>
</dbReference>
<feature type="region of interest" description="Disordered" evidence="2">
    <location>
        <begin position="1"/>
        <end position="25"/>
    </location>
</feature>
<dbReference type="InParanoid" id="Q7NFF0"/>
<dbReference type="InterPro" id="IPR011990">
    <property type="entry name" value="TPR-like_helical_dom_sf"/>
</dbReference>
<dbReference type="CDD" id="cd02440">
    <property type="entry name" value="AdoMet_MTases"/>
    <property type="match status" value="1"/>
</dbReference>
<feature type="repeat" description="TPR" evidence="1">
    <location>
        <begin position="66"/>
        <end position="99"/>
    </location>
</feature>
<dbReference type="PATRIC" id="fig|251221.4.peg.3609"/>
<dbReference type="InterPro" id="IPR029063">
    <property type="entry name" value="SAM-dependent_MTases_sf"/>
</dbReference>
<dbReference type="Gene3D" id="3.40.50.150">
    <property type="entry name" value="Vaccinia Virus protein VP39"/>
    <property type="match status" value="1"/>
</dbReference>
<dbReference type="PhylomeDB" id="Q7NFF0"/>
<dbReference type="InterPro" id="IPR019734">
    <property type="entry name" value="TPR_rpt"/>
</dbReference>
<dbReference type="Pfam" id="PF08241">
    <property type="entry name" value="Methyltransf_11"/>
    <property type="match status" value="1"/>
</dbReference>
<dbReference type="SUPFAM" id="SSF48452">
    <property type="entry name" value="TPR-like"/>
    <property type="match status" value="1"/>
</dbReference>
<dbReference type="SMART" id="SM00028">
    <property type="entry name" value="TPR"/>
    <property type="match status" value="8"/>
</dbReference>
<feature type="repeat" description="TPR" evidence="1">
    <location>
        <begin position="236"/>
        <end position="269"/>
    </location>
</feature>
<dbReference type="AlphaFoldDB" id="Q7NFF0"/>
<feature type="domain" description="Methyltransferase type 11" evidence="3">
    <location>
        <begin position="372"/>
        <end position="464"/>
    </location>
</feature>
<dbReference type="PROSITE" id="PS50005">
    <property type="entry name" value="TPR"/>
    <property type="match status" value="7"/>
</dbReference>
<dbReference type="PANTHER" id="PTHR44998">
    <property type="match status" value="1"/>
</dbReference>
<dbReference type="OrthoDB" id="476745at2"/>
<reference evidence="4 5" key="2">
    <citation type="journal article" date="2003" name="DNA Res.">
        <title>Complete genome structure of Gloeobacter violaceus PCC 7421, a cyanobacterium that lacks thylakoids (supplement).</title>
        <authorList>
            <person name="Nakamura Y."/>
            <person name="Kaneko T."/>
            <person name="Sato S."/>
            <person name="Mimuro M."/>
            <person name="Miyashita H."/>
            <person name="Tsuchiya T."/>
            <person name="Sasamoto S."/>
            <person name="Watanabe A."/>
            <person name="Kawashima K."/>
            <person name="Kishida Y."/>
            <person name="Kiyokawa C."/>
            <person name="Kohara M."/>
            <person name="Matsumoto M."/>
            <person name="Matsuno A."/>
            <person name="Nakazaki N."/>
            <person name="Shimpo S."/>
            <person name="Takeuchi C."/>
            <person name="Yamada M."/>
            <person name="Tabata S."/>
        </authorList>
    </citation>
    <scope>NUCLEOTIDE SEQUENCE [LARGE SCALE GENOMIC DNA]</scope>
    <source>
        <strain evidence="5">ATCC 29082 / PCC 7421</strain>
    </source>
</reference>
<dbReference type="InterPro" id="IPR013216">
    <property type="entry name" value="Methyltransf_11"/>
</dbReference>
<dbReference type="HOGENOM" id="CLU_034833_1_0_3"/>